<comment type="function">
    <text evidence="2">Catalyzes the ATP-dependent phosphorylation of thiamine-monophosphate (TMP) to form thiamine-pyrophosphate (TPP), the active form of vitamin B1.</text>
</comment>
<dbReference type="RefSeq" id="WP_219937984.1">
    <property type="nucleotide sequence ID" value="NZ_JAGFNY010000028.1"/>
</dbReference>
<dbReference type="Gene3D" id="3.30.1330.10">
    <property type="entry name" value="PurM-like, N-terminal domain"/>
    <property type="match status" value="1"/>
</dbReference>
<dbReference type="PIRSF" id="PIRSF005303">
    <property type="entry name" value="Thiam_monoph_kin"/>
    <property type="match status" value="1"/>
</dbReference>
<comment type="catalytic activity">
    <reaction evidence="2">
        <text>thiamine phosphate + ATP = thiamine diphosphate + ADP</text>
        <dbReference type="Rhea" id="RHEA:15913"/>
        <dbReference type="ChEBI" id="CHEBI:30616"/>
        <dbReference type="ChEBI" id="CHEBI:37575"/>
        <dbReference type="ChEBI" id="CHEBI:58937"/>
        <dbReference type="ChEBI" id="CHEBI:456216"/>
        <dbReference type="EC" id="2.7.4.16"/>
    </reaction>
</comment>
<keyword evidence="2 5" id="KW-0418">Kinase</keyword>
<feature type="domain" description="PurM-like C-terminal" evidence="4">
    <location>
        <begin position="149"/>
        <end position="301"/>
    </location>
</feature>
<feature type="binding site" evidence="2">
    <location>
        <position position="74"/>
    </location>
    <ligand>
        <name>Mg(2+)</name>
        <dbReference type="ChEBI" id="CHEBI:18420"/>
        <label>2</label>
    </ligand>
</feature>
<evidence type="ECO:0000313" key="5">
    <source>
        <dbReference type="EMBL" id="MBW7570761.1"/>
    </source>
</evidence>
<feature type="binding site" evidence="2">
    <location>
        <position position="121"/>
    </location>
    <ligand>
        <name>Mg(2+)</name>
        <dbReference type="ChEBI" id="CHEBI:18420"/>
        <label>1</label>
    </ligand>
</feature>
<dbReference type="InterPro" id="IPR010918">
    <property type="entry name" value="PurM-like_C_dom"/>
</dbReference>
<dbReference type="SUPFAM" id="SSF56042">
    <property type="entry name" value="PurM C-terminal domain-like"/>
    <property type="match status" value="1"/>
</dbReference>
<keyword evidence="1 2" id="KW-0784">Thiamine biosynthesis</keyword>
<keyword evidence="2 5" id="KW-0808">Transferase</keyword>
<dbReference type="EMBL" id="JAGFNY010000028">
    <property type="protein sequence ID" value="MBW7570761.1"/>
    <property type="molecule type" value="Genomic_DNA"/>
</dbReference>
<feature type="domain" description="PurM-like N-terminal" evidence="3">
    <location>
        <begin position="27"/>
        <end position="137"/>
    </location>
</feature>
<feature type="binding site" evidence="2">
    <location>
        <position position="46"/>
    </location>
    <ligand>
        <name>Mg(2+)</name>
        <dbReference type="ChEBI" id="CHEBI:18420"/>
        <label>1</label>
    </ligand>
</feature>
<dbReference type="PANTHER" id="PTHR30270:SF0">
    <property type="entry name" value="THIAMINE-MONOPHOSPHATE KINASE"/>
    <property type="match status" value="1"/>
</dbReference>
<keyword evidence="2" id="KW-0067">ATP-binding</keyword>
<feature type="binding site" evidence="2">
    <location>
        <begin position="120"/>
        <end position="121"/>
    </location>
    <ligand>
        <name>ATP</name>
        <dbReference type="ChEBI" id="CHEBI:30616"/>
    </ligand>
</feature>
<comment type="similarity">
    <text evidence="2">Belongs to the thiamine-monophosphate kinase family.</text>
</comment>
<evidence type="ECO:0000259" key="4">
    <source>
        <dbReference type="Pfam" id="PF02769"/>
    </source>
</evidence>
<evidence type="ECO:0000256" key="1">
    <source>
        <dbReference type="ARBA" id="ARBA00022977"/>
    </source>
</evidence>
<dbReference type="SUPFAM" id="SSF55326">
    <property type="entry name" value="PurM N-terminal domain-like"/>
    <property type="match status" value="1"/>
</dbReference>
<dbReference type="InterPro" id="IPR036676">
    <property type="entry name" value="PurM-like_C_sf"/>
</dbReference>
<protein>
    <recommendedName>
        <fullName evidence="2">Thiamine-monophosphate kinase</fullName>
        <shortName evidence="2">TMP kinase</shortName>
        <shortName evidence="2">Thiamine-phosphate kinase</shortName>
        <ecNumber evidence="2">2.7.4.16</ecNumber>
    </recommendedName>
</protein>
<name>A0ABS7DHJ7_9GAMM</name>
<organism evidence="5 6">
    <name type="scientific">Succinivibrio faecicola</name>
    <dbReference type="NCBI Taxonomy" id="2820300"/>
    <lineage>
        <taxon>Bacteria</taxon>
        <taxon>Pseudomonadati</taxon>
        <taxon>Pseudomonadota</taxon>
        <taxon>Gammaproteobacteria</taxon>
        <taxon>Aeromonadales</taxon>
        <taxon>Succinivibrionaceae</taxon>
        <taxon>Succinivibrio</taxon>
    </lineage>
</organism>
<gene>
    <name evidence="2 5" type="primary">thiL</name>
    <name evidence="5" type="ORF">J5V48_07635</name>
</gene>
<dbReference type="CDD" id="cd02194">
    <property type="entry name" value="ThiL"/>
    <property type="match status" value="1"/>
</dbReference>
<comment type="caution">
    <text evidence="5">The sequence shown here is derived from an EMBL/GenBank/DDBJ whole genome shotgun (WGS) entry which is preliminary data.</text>
</comment>
<feature type="binding site" evidence="2">
    <location>
        <position position="45"/>
    </location>
    <ligand>
        <name>Mg(2+)</name>
        <dbReference type="ChEBI" id="CHEBI:18420"/>
        <label>1</label>
    </ligand>
</feature>
<feature type="binding site" evidence="2">
    <location>
        <position position="213"/>
    </location>
    <ligand>
        <name>Mg(2+)</name>
        <dbReference type="ChEBI" id="CHEBI:18420"/>
        <label>5</label>
    </ligand>
</feature>
<dbReference type="Proteomes" id="UP000731465">
    <property type="component" value="Unassembled WGS sequence"/>
</dbReference>
<proteinExistence type="inferred from homology"/>
<dbReference type="Pfam" id="PF02769">
    <property type="entry name" value="AIRS_C"/>
    <property type="match status" value="1"/>
</dbReference>
<feature type="binding site" evidence="2">
    <location>
        <position position="316"/>
    </location>
    <ligand>
        <name>substrate</name>
    </ligand>
</feature>
<feature type="binding site" evidence="2">
    <location>
        <position position="74"/>
    </location>
    <ligand>
        <name>Mg(2+)</name>
        <dbReference type="ChEBI" id="CHEBI:18420"/>
        <label>3</label>
    </ligand>
</feature>
<comment type="caution">
    <text evidence="2">Lacks conserved residue(s) required for the propagation of feature annotation.</text>
</comment>
<keyword evidence="2" id="KW-0479">Metal-binding</keyword>
<feature type="binding site" evidence="2">
    <location>
        <position position="74"/>
    </location>
    <ligand>
        <name>Mg(2+)</name>
        <dbReference type="ChEBI" id="CHEBI:18420"/>
        <label>4</label>
    </ligand>
</feature>
<dbReference type="NCBIfam" id="TIGR01379">
    <property type="entry name" value="thiL"/>
    <property type="match status" value="1"/>
</dbReference>
<keyword evidence="2" id="KW-0460">Magnesium</keyword>
<evidence type="ECO:0000313" key="6">
    <source>
        <dbReference type="Proteomes" id="UP000731465"/>
    </source>
</evidence>
<feature type="binding site" evidence="2">
    <location>
        <position position="29"/>
    </location>
    <ligand>
        <name>Mg(2+)</name>
        <dbReference type="ChEBI" id="CHEBI:18420"/>
        <label>3</label>
    </ligand>
</feature>
<dbReference type="PANTHER" id="PTHR30270">
    <property type="entry name" value="THIAMINE-MONOPHOSPHATE KINASE"/>
    <property type="match status" value="1"/>
</dbReference>
<dbReference type="GO" id="GO:0009030">
    <property type="term" value="F:thiamine-phosphate kinase activity"/>
    <property type="evidence" value="ECO:0007669"/>
    <property type="project" value="UniProtKB-EC"/>
</dbReference>
<keyword evidence="2" id="KW-0547">Nucleotide-binding</keyword>
<feature type="binding site" evidence="2">
    <location>
        <position position="210"/>
    </location>
    <ligand>
        <name>Mg(2+)</name>
        <dbReference type="ChEBI" id="CHEBI:18420"/>
        <label>3</label>
    </ligand>
</feature>
<accession>A0ABS7DHJ7</accession>
<dbReference type="Pfam" id="PF00586">
    <property type="entry name" value="AIRS"/>
    <property type="match status" value="1"/>
</dbReference>
<reference evidence="5 6" key="1">
    <citation type="submission" date="2021-03" db="EMBL/GenBank/DDBJ databases">
        <title>Succinivibrio sp. nov. isolated from feces of cow.</title>
        <authorList>
            <person name="Choi J.-Y."/>
        </authorList>
    </citation>
    <scope>NUCLEOTIDE SEQUENCE [LARGE SCALE GENOMIC DNA]</scope>
    <source>
        <strain evidence="5 6">AGMB01872</strain>
    </source>
</reference>
<sequence>MSLGEFELIGRYFSGHDKSDAVSLGIGDDCALLNVPQGSELAITTDTQIEGIHFFKNTDPFLLGYKSLLVNLSDLASMGAKPIAFTLSLSLPMADENFLKGFSKGLFSLADKHSLPLIGGNTTKGQLSITISAYGLVEHGRAMRRDNAKDGDDIYVTGTLGLPGFAVALGYNEIAMDKSVFNECYTKSMLIEDRCAFARELSRYSKCAIDISDGLIGDLKHILDASKVGASINLEDIPLPCEFAKYNLKEKVYDLALYGGCDYELLFTASKCFRHNIEDIAQKFCTKVTRIGSISKNSKLQIINHGIMCNQNLKPFEHF</sequence>
<dbReference type="InterPro" id="IPR016188">
    <property type="entry name" value="PurM-like_N"/>
</dbReference>
<keyword evidence="6" id="KW-1185">Reference proteome</keyword>
<dbReference type="EC" id="2.7.4.16" evidence="2"/>
<dbReference type="HAMAP" id="MF_02128">
    <property type="entry name" value="TMP_kinase"/>
    <property type="match status" value="1"/>
</dbReference>
<comment type="pathway">
    <text evidence="2">Cofactor biosynthesis; thiamine diphosphate biosynthesis; thiamine diphosphate from thiamine phosphate: step 1/1.</text>
</comment>
<feature type="binding site" evidence="2">
    <location>
        <position position="44"/>
    </location>
    <ligand>
        <name>Mg(2+)</name>
        <dbReference type="ChEBI" id="CHEBI:18420"/>
        <label>4</label>
    </ligand>
</feature>
<evidence type="ECO:0000256" key="2">
    <source>
        <dbReference type="HAMAP-Rule" id="MF_02128"/>
    </source>
</evidence>
<dbReference type="InterPro" id="IPR036921">
    <property type="entry name" value="PurM-like_N_sf"/>
</dbReference>
<feature type="binding site" evidence="2">
    <location>
        <position position="53"/>
    </location>
    <ligand>
        <name>substrate</name>
    </ligand>
</feature>
<feature type="binding site" evidence="2">
    <location>
        <position position="212"/>
    </location>
    <ligand>
        <name>ATP</name>
        <dbReference type="ChEBI" id="CHEBI:30616"/>
    </ligand>
</feature>
<feature type="binding site" evidence="2">
    <location>
        <position position="145"/>
    </location>
    <ligand>
        <name>ATP</name>
        <dbReference type="ChEBI" id="CHEBI:30616"/>
    </ligand>
</feature>
<feature type="binding site" evidence="2">
    <location>
        <position position="46"/>
    </location>
    <ligand>
        <name>Mg(2+)</name>
        <dbReference type="ChEBI" id="CHEBI:18420"/>
        <label>2</label>
    </ligand>
</feature>
<comment type="miscellaneous">
    <text evidence="2">Reaction mechanism of ThiL seems to utilize a direct, inline transfer of the gamma-phosphate of ATP to TMP rather than a phosphorylated enzyme intermediate.</text>
</comment>
<evidence type="ECO:0000259" key="3">
    <source>
        <dbReference type="Pfam" id="PF00586"/>
    </source>
</evidence>
<dbReference type="InterPro" id="IPR006283">
    <property type="entry name" value="ThiL-like"/>
</dbReference>
<dbReference type="Gene3D" id="3.90.650.10">
    <property type="entry name" value="PurM-like C-terminal domain"/>
    <property type="match status" value="1"/>
</dbReference>
<feature type="binding site" evidence="2">
    <location>
        <position position="29"/>
    </location>
    <ligand>
        <name>Mg(2+)</name>
        <dbReference type="ChEBI" id="CHEBI:18420"/>
        <label>4</label>
    </ligand>
</feature>